<evidence type="ECO:0000313" key="1">
    <source>
        <dbReference type="EMBL" id="MEF2968872.1"/>
    </source>
</evidence>
<dbReference type="Proteomes" id="UP001306950">
    <property type="component" value="Unassembled WGS sequence"/>
</dbReference>
<dbReference type="EMBL" id="JAZHPZ010000019">
    <property type="protein sequence ID" value="MEF2968872.1"/>
    <property type="molecule type" value="Genomic_DNA"/>
</dbReference>
<evidence type="ECO:0008006" key="3">
    <source>
        <dbReference type="Google" id="ProtNLM"/>
    </source>
</evidence>
<sequence length="93" mass="11121">MLSDLERKLLRVLSNYNLRTHRMPTKAELERMIGRRYADIEHGLSGLVEKEYIFWPDRPALETIVILEAWERDVPTTPKPRNRGNNVDYFMNY</sequence>
<accession>A0ABU7VYM9</accession>
<proteinExistence type="predicted"/>
<gene>
    <name evidence="1" type="ORF">V3851_24040</name>
</gene>
<comment type="caution">
    <text evidence="1">The sequence shown here is derived from an EMBL/GenBank/DDBJ whole genome shotgun (WGS) entry which is preliminary data.</text>
</comment>
<reference evidence="1 2" key="1">
    <citation type="submission" date="2024-02" db="EMBL/GenBank/DDBJ databases">
        <title>A nitrogen-fixing paenibacillus bacterium.</title>
        <authorList>
            <person name="Zhang W.L."/>
            <person name="Chen S.F."/>
        </authorList>
    </citation>
    <scope>NUCLEOTIDE SEQUENCE [LARGE SCALE GENOMIC DNA]</scope>
    <source>
        <strain evidence="1 2">M1</strain>
    </source>
</reference>
<organism evidence="1 2">
    <name type="scientific">Paenibacillus haidiansis</name>
    <dbReference type="NCBI Taxonomy" id="1574488"/>
    <lineage>
        <taxon>Bacteria</taxon>
        <taxon>Bacillati</taxon>
        <taxon>Bacillota</taxon>
        <taxon>Bacilli</taxon>
        <taxon>Bacillales</taxon>
        <taxon>Paenibacillaceae</taxon>
        <taxon>Paenibacillus</taxon>
    </lineage>
</organism>
<keyword evidence="2" id="KW-1185">Reference proteome</keyword>
<evidence type="ECO:0000313" key="2">
    <source>
        <dbReference type="Proteomes" id="UP001306950"/>
    </source>
</evidence>
<name>A0ABU7VYM9_9BACL</name>
<dbReference type="RefSeq" id="WP_331848992.1">
    <property type="nucleotide sequence ID" value="NZ_JAZHPZ010000019.1"/>
</dbReference>
<protein>
    <recommendedName>
        <fullName evidence="3">Phage protein</fullName>
    </recommendedName>
</protein>